<dbReference type="PANTHER" id="PTHR46702:SF1">
    <property type="entry name" value="DUF1666 FAMILY PROTEIN (DUF1666)"/>
    <property type="match status" value="1"/>
</dbReference>
<protein>
    <submittedName>
        <fullName evidence="1">Uncharacterized protein</fullName>
    </submittedName>
</protein>
<dbReference type="AlphaFoldDB" id="A0A426Y3D6"/>
<dbReference type="EMBL" id="AMZH03015388">
    <property type="protein sequence ID" value="RRT46140.1"/>
    <property type="molecule type" value="Genomic_DNA"/>
</dbReference>
<name>A0A426Y3D6_ENSVE</name>
<evidence type="ECO:0000313" key="2">
    <source>
        <dbReference type="Proteomes" id="UP000287651"/>
    </source>
</evidence>
<dbReference type="Pfam" id="PF07891">
    <property type="entry name" value="DUF1666"/>
    <property type="match status" value="1"/>
</dbReference>
<accession>A0A426Y3D6</accession>
<organism evidence="1 2">
    <name type="scientific">Ensete ventricosum</name>
    <name type="common">Abyssinian banana</name>
    <name type="synonym">Musa ensete</name>
    <dbReference type="NCBI Taxonomy" id="4639"/>
    <lineage>
        <taxon>Eukaryota</taxon>
        <taxon>Viridiplantae</taxon>
        <taxon>Streptophyta</taxon>
        <taxon>Embryophyta</taxon>
        <taxon>Tracheophyta</taxon>
        <taxon>Spermatophyta</taxon>
        <taxon>Magnoliopsida</taxon>
        <taxon>Liliopsida</taxon>
        <taxon>Zingiberales</taxon>
        <taxon>Musaceae</taxon>
        <taxon>Ensete</taxon>
    </lineage>
</organism>
<proteinExistence type="predicted"/>
<dbReference type="Proteomes" id="UP000287651">
    <property type="component" value="Unassembled WGS sequence"/>
</dbReference>
<dbReference type="PANTHER" id="PTHR46702">
    <property type="entry name" value="DNA LIGASE (DUF1666)-RELATED"/>
    <property type="match status" value="1"/>
</dbReference>
<sequence>MITLKVAYFELIALEAPFSKCKLRLKRYVTCYTHWLELQKEIKVKELFKKKKGWKKKTWPATLGEVELLFAIIDIKVISRVLRMQRLTKEQLLWCEEKMSKLDLSENKLHRVGTPLLFPC</sequence>
<gene>
    <name evidence="1" type="ORF">B296_00022638</name>
</gene>
<dbReference type="InterPro" id="IPR012870">
    <property type="entry name" value="DUF1666"/>
</dbReference>
<comment type="caution">
    <text evidence="1">The sequence shown here is derived from an EMBL/GenBank/DDBJ whole genome shotgun (WGS) entry which is preliminary data.</text>
</comment>
<reference evidence="1 2" key="1">
    <citation type="journal article" date="2014" name="Agronomy (Basel)">
        <title>A Draft Genome Sequence for Ensete ventricosum, the Drought-Tolerant Tree Against Hunger.</title>
        <authorList>
            <person name="Harrison J."/>
            <person name="Moore K.A."/>
            <person name="Paszkiewicz K."/>
            <person name="Jones T."/>
            <person name="Grant M."/>
            <person name="Ambacheew D."/>
            <person name="Muzemil S."/>
            <person name="Studholme D.J."/>
        </authorList>
    </citation>
    <scope>NUCLEOTIDE SEQUENCE [LARGE SCALE GENOMIC DNA]</scope>
</reference>
<evidence type="ECO:0000313" key="1">
    <source>
        <dbReference type="EMBL" id="RRT46140.1"/>
    </source>
</evidence>